<evidence type="ECO:0000313" key="2">
    <source>
        <dbReference type="Proteomes" id="UP000692954"/>
    </source>
</evidence>
<keyword evidence="2" id="KW-1185">Reference proteome</keyword>
<proteinExistence type="predicted"/>
<protein>
    <submittedName>
        <fullName evidence="1">Uncharacterized protein</fullName>
    </submittedName>
</protein>
<reference evidence="1" key="1">
    <citation type="submission" date="2021-01" db="EMBL/GenBank/DDBJ databases">
        <authorList>
            <consortium name="Genoscope - CEA"/>
            <person name="William W."/>
        </authorList>
    </citation>
    <scope>NUCLEOTIDE SEQUENCE</scope>
</reference>
<sequence>MQNLKAIYKFSYYPQQPLPELHYISAREDEKYFFYQLEGSNYISLNTLLNSYLSQIIRLSIGQCLRLIQFIYQKVIDVYHRENKKLSLITLDNLWIYTESGFNGEIKPQKTMKIIFLNYQDQDVSLEQNLQQLSLVNRQIKKFCRKAEFKIRAKDGKNTSLIQQIINVIDDMFYEVEVCLYENPNQIQQKINEFVNDAQETEYEYLQEDASYIQRRFEQTVGKLNKIFEEDCQNEIQLNKKLLRWQKELHDSFIEYNWERQSYKTSFETILEFEKKLQNIKELNEEQRTKIEHEFCLKLEQQGFFNFNSQRIKQAQQITFQRELKYKLESSKTNSDEIDQLFKDLTEKVKQKQNDIQGFNMQQNVRDYNLKYIKEFYKQNAQNEYKLYDRFYFTINLQEQWKTKIMEEILPNINLNDEKLQNTIIPKFEELLKLNKMGTNNEEPKPKYV</sequence>
<dbReference type="EMBL" id="CAJJDN010000023">
    <property type="protein sequence ID" value="CAD8067863.1"/>
    <property type="molecule type" value="Genomic_DNA"/>
</dbReference>
<evidence type="ECO:0000313" key="1">
    <source>
        <dbReference type="EMBL" id="CAD8067863.1"/>
    </source>
</evidence>
<name>A0A8S1LQX5_9CILI</name>
<dbReference type="Proteomes" id="UP000692954">
    <property type="component" value="Unassembled WGS sequence"/>
</dbReference>
<dbReference type="OrthoDB" id="310057at2759"/>
<dbReference type="AlphaFoldDB" id="A0A8S1LQX5"/>
<organism evidence="1 2">
    <name type="scientific">Paramecium sonneborni</name>
    <dbReference type="NCBI Taxonomy" id="65129"/>
    <lineage>
        <taxon>Eukaryota</taxon>
        <taxon>Sar</taxon>
        <taxon>Alveolata</taxon>
        <taxon>Ciliophora</taxon>
        <taxon>Intramacronucleata</taxon>
        <taxon>Oligohymenophorea</taxon>
        <taxon>Peniculida</taxon>
        <taxon>Parameciidae</taxon>
        <taxon>Paramecium</taxon>
    </lineage>
</organism>
<comment type="caution">
    <text evidence="1">The sequence shown here is derived from an EMBL/GenBank/DDBJ whole genome shotgun (WGS) entry which is preliminary data.</text>
</comment>
<gene>
    <name evidence="1" type="ORF">PSON_ATCC_30995.1.T0230253</name>
</gene>
<accession>A0A8S1LQX5</accession>